<evidence type="ECO:0000313" key="1">
    <source>
        <dbReference type="EMBL" id="MEC4723842.1"/>
    </source>
</evidence>
<dbReference type="InterPro" id="IPR014894">
    <property type="entry name" value="DcrB/EagT6"/>
</dbReference>
<gene>
    <name evidence="1" type="ORF">RY831_32555</name>
</gene>
<dbReference type="SUPFAM" id="SSF55724">
    <property type="entry name" value="Mog1p/PsbP-like"/>
    <property type="match status" value="1"/>
</dbReference>
<dbReference type="EMBL" id="JAWIIV010000087">
    <property type="protein sequence ID" value="MEC4723842.1"/>
    <property type="molecule type" value="Genomic_DNA"/>
</dbReference>
<comment type="caution">
    <text evidence="1">The sequence shown here is derived from an EMBL/GenBank/DDBJ whole genome shotgun (WGS) entry which is preliminary data.</text>
</comment>
<dbReference type="RefSeq" id="WP_326510444.1">
    <property type="nucleotide sequence ID" value="NZ_JAWIIV010000087.1"/>
</dbReference>
<sequence>MQYQTNEATFTLPEGLRDKTVHMFVLNDDGPNDFSIVISRSHVPDTETLDEYVQRLKEELSTALPKFQVLDSAECQYDGYPAMELRYRWSNNGLPMFQHQAVALIKSSEDQHHMVFMVTATCPKLFSEKWDEAFAGVLSSIRIRDTHKLSHVNAADEPLAVSPEEEAQPDDIPANTPHVFALAIRDRVLHVHENEEQACRRVNALEVEDGMWAFFNSMGMPLQAEFTEPNTGKIWRSEGKYRLRSRSLPTTMSLRACIHQIAKVVGSPPFDSVTAIQLHLDRQAGALSAGVDRP</sequence>
<dbReference type="Gene3D" id="3.40.1000.10">
    <property type="entry name" value="Mog1/PsbP, alpha/beta/alpha sandwich"/>
    <property type="match status" value="1"/>
</dbReference>
<organism evidence="1 2">
    <name type="scientific">Noviherbaspirillum album</name>
    <dbReference type="NCBI Taxonomy" id="3080276"/>
    <lineage>
        <taxon>Bacteria</taxon>
        <taxon>Pseudomonadati</taxon>
        <taxon>Pseudomonadota</taxon>
        <taxon>Betaproteobacteria</taxon>
        <taxon>Burkholderiales</taxon>
        <taxon>Oxalobacteraceae</taxon>
        <taxon>Noviherbaspirillum</taxon>
    </lineage>
</organism>
<reference evidence="1 2" key="1">
    <citation type="submission" date="2023-10" db="EMBL/GenBank/DDBJ databases">
        <title>Noviherbaspirillum sp. CPCC 100848 genome assembly.</title>
        <authorList>
            <person name="Li X.Y."/>
            <person name="Fang X.M."/>
        </authorList>
    </citation>
    <scope>NUCLEOTIDE SEQUENCE [LARGE SCALE GENOMIC DNA]</scope>
    <source>
        <strain evidence="1 2">CPCC 100848</strain>
    </source>
</reference>
<name>A0ABU6JJH6_9BURK</name>
<protein>
    <submittedName>
        <fullName evidence="1">DUF1795 domain-containing protein</fullName>
    </submittedName>
</protein>
<accession>A0ABU6JJH6</accession>
<keyword evidence="2" id="KW-1185">Reference proteome</keyword>
<dbReference type="Pfam" id="PF08786">
    <property type="entry name" value="DcrB"/>
    <property type="match status" value="1"/>
</dbReference>
<dbReference type="Proteomes" id="UP001352263">
    <property type="component" value="Unassembled WGS sequence"/>
</dbReference>
<dbReference type="InterPro" id="IPR016123">
    <property type="entry name" value="Mog1/PsbP_a/b/a-sand"/>
</dbReference>
<proteinExistence type="predicted"/>
<evidence type="ECO:0000313" key="2">
    <source>
        <dbReference type="Proteomes" id="UP001352263"/>
    </source>
</evidence>